<dbReference type="Pfam" id="PF21581">
    <property type="entry name" value="SCD"/>
    <property type="match status" value="1"/>
</dbReference>
<dbReference type="PANTHER" id="PTHR11199">
    <property type="entry name" value="STROMAL ANTIGEN"/>
    <property type="match status" value="1"/>
</dbReference>
<dbReference type="HOGENOM" id="CLU_252907_0_0_1"/>
<dbReference type="VEuPathDB" id="FungiDB:PITG_19728"/>
<feature type="compositionally biased region" description="Basic and acidic residues" evidence="2">
    <location>
        <begin position="1073"/>
        <end position="1084"/>
    </location>
</feature>
<dbReference type="PANTHER" id="PTHR11199:SF0">
    <property type="entry name" value="LD34181P-RELATED"/>
    <property type="match status" value="1"/>
</dbReference>
<dbReference type="RefSeq" id="XP_002895809.1">
    <property type="nucleotide sequence ID" value="XM_002895763.1"/>
</dbReference>
<reference evidence="5" key="1">
    <citation type="journal article" date="2009" name="Nature">
        <title>Genome sequence and analysis of the Irish potato famine pathogen Phytophthora infestans.</title>
        <authorList>
            <consortium name="The Broad Institute Genome Sequencing Platform"/>
            <person name="Haas B.J."/>
            <person name="Kamoun S."/>
            <person name="Zody M.C."/>
            <person name="Jiang R.H."/>
            <person name="Handsaker R.E."/>
            <person name="Cano L.M."/>
            <person name="Grabherr M."/>
            <person name="Kodira C.D."/>
            <person name="Raffaele S."/>
            <person name="Torto-Alalibo T."/>
            <person name="Bozkurt T.O."/>
            <person name="Ah-Fong A.M."/>
            <person name="Alvarado L."/>
            <person name="Anderson V.L."/>
            <person name="Armstrong M.R."/>
            <person name="Avrova A."/>
            <person name="Baxter L."/>
            <person name="Beynon J."/>
            <person name="Boevink P.C."/>
            <person name="Bollmann S.R."/>
            <person name="Bos J.I."/>
            <person name="Bulone V."/>
            <person name="Cai G."/>
            <person name="Cakir C."/>
            <person name="Carrington J.C."/>
            <person name="Chawner M."/>
            <person name="Conti L."/>
            <person name="Costanzo S."/>
            <person name="Ewan R."/>
            <person name="Fahlgren N."/>
            <person name="Fischbach M.A."/>
            <person name="Fugelstad J."/>
            <person name="Gilroy E.M."/>
            <person name="Gnerre S."/>
            <person name="Green P.J."/>
            <person name="Grenville-Briggs L.J."/>
            <person name="Griffith J."/>
            <person name="Grunwald N.J."/>
            <person name="Horn K."/>
            <person name="Horner N.R."/>
            <person name="Hu C.H."/>
            <person name="Huitema E."/>
            <person name="Jeong D.H."/>
            <person name="Jones A.M."/>
            <person name="Jones J.D."/>
            <person name="Jones R.W."/>
            <person name="Karlsson E.K."/>
            <person name="Kunjeti S.G."/>
            <person name="Lamour K."/>
            <person name="Liu Z."/>
            <person name="Ma L."/>
            <person name="Maclean D."/>
            <person name="Chibucos M.C."/>
            <person name="McDonald H."/>
            <person name="McWalters J."/>
            <person name="Meijer H.J."/>
            <person name="Morgan W."/>
            <person name="Morris P.F."/>
            <person name="Munro C.A."/>
            <person name="O'Neill K."/>
            <person name="Ospina-Giraldo M."/>
            <person name="Pinzon A."/>
            <person name="Pritchard L."/>
            <person name="Ramsahoye B."/>
            <person name="Ren Q."/>
            <person name="Restrepo S."/>
            <person name="Roy S."/>
            <person name="Sadanandom A."/>
            <person name="Savidor A."/>
            <person name="Schornack S."/>
            <person name="Schwartz D.C."/>
            <person name="Schumann U.D."/>
            <person name="Schwessinger B."/>
            <person name="Seyer L."/>
            <person name="Sharpe T."/>
            <person name="Silvar C."/>
            <person name="Song J."/>
            <person name="Studholme D.J."/>
            <person name="Sykes S."/>
            <person name="Thines M."/>
            <person name="van de Vondervoort P.J."/>
            <person name="Phuntumart V."/>
            <person name="Wawra S."/>
            <person name="Weide R."/>
            <person name="Win J."/>
            <person name="Young C."/>
            <person name="Zhou S."/>
            <person name="Fry W."/>
            <person name="Meyers B.C."/>
            <person name="van West P."/>
            <person name="Ristaino J."/>
            <person name="Govers F."/>
            <person name="Birch P.R."/>
            <person name="Whisson S.C."/>
            <person name="Judelson H.S."/>
            <person name="Nusbaum C."/>
        </authorList>
    </citation>
    <scope>NUCLEOTIDE SEQUENCE [LARGE SCALE GENOMIC DNA]</scope>
    <source>
        <strain evidence="5">T30-4</strain>
    </source>
</reference>
<dbReference type="STRING" id="403677.D0P1K8"/>
<dbReference type="Gene3D" id="1.25.10.10">
    <property type="entry name" value="Leucine-rich Repeat Variant"/>
    <property type="match status" value="1"/>
</dbReference>
<accession>D0P1K8</accession>
<evidence type="ECO:0000313" key="4">
    <source>
        <dbReference type="EMBL" id="EEY54638.1"/>
    </source>
</evidence>
<dbReference type="GO" id="GO:0005634">
    <property type="term" value="C:nucleus"/>
    <property type="evidence" value="ECO:0007669"/>
    <property type="project" value="TreeGrafter"/>
</dbReference>
<sequence length="1174" mass="133120">MDVEAEEQDVLVANELCEERSGDDGREGDDEEFTPGGTKVKTPKKSASKAARTPTANVRSGRRKRSPWSQTRSLQSNGKGRKSKRNGATKMDETPEAGIDNEQEHGVSSLFDAIKNGKVSLENLLSEWRDRFEEDDENASREVLNLACGGTGQCVPESEPLAQLNMADLVNHVEKGLEKANGEYPLMSRGKGKKKFQRNFDEFWEFFVKECYESEILFTSEIANNFIDWLSTLSRSMQFRALTNSTYDDSCCTGIEKFLRVVVHRYRDVMPEIRVATMQCLGHWITTLPDQFFKDSFLKYLGWLLSDRSAAVRFEVVEILCELYENDAFTEKLELFTAKFLSRYLELCSDVDDGVFEEAIHLLIAVDKHSLISSDIELQPVEKLVFDAEHEDIRKAAAEFVCIQYDAFGVAVSKTKNATLKKEQLNTQAIALVEFAEEYIQNYGVPEDAVETLVDAFWGLEDCRRKITVAYCKDIPSLFLLYQADSDKLALLLELIPMLTLRSEVIGHHSSQMKELLEKLKHAYLLHSNEELLTSLSLSITHLLKTEHASLKREAEALMQELVQEIMDITDRLLEADIKLFDDSAIASDDTPKARSKKAKGRKKKGAKTKESSDVDIEEYAKQNISSNAASEYTEAVDPAVQSQIQKVCQSRSTLEEALSSVLEMHLARTKEVMDEEHKDSEDMQDIQSVESMEEIVFEDEDVVSYVKEAQRFAFLTFCDIRCLFVEKFQDATPPYDALEWTLPNVLRHLTQMHFESEMDDAEDEEPEFEDDVVKNDPEVAKEKANAFREWQEKQQRRAELLVALGRVALCNPNKKYQAAAVLQCFTSSGKSSVEVVKAFGKQVKTDAPVRYLEIQMAALRQLYSSILIGKQDIEAAQTSEEKNDDDIAEQEAVKEKVESSELELKELAKRFSQFLGVDKVPLSLRAPFLRFLREGVRYALEQPAQFEFLEAMRVYVSRLDNTSMAQLREYFMERRKTLHDVPGDSEDLDSRWRALFDFQTAITSTVAAGKMNSTGAMLSPPLRNKRRFASSEPTPMQGTSIAEEDEGENVEREDNAGEKTESAAGDQTEANKAGHEEQIDHNNRHTSSGHKRFAVADEGFDVAESLLPRKRMRRSGNANEAEASGDEANDLDHQLQSESKSEEEEPPQSDYEVQPAAGDKEDDKRTHRNRRRA</sequence>
<name>D0P1K8_PHYIT</name>
<dbReference type="EMBL" id="DS028251">
    <property type="protein sequence ID" value="EEY54638.1"/>
    <property type="molecule type" value="Genomic_DNA"/>
</dbReference>
<dbReference type="InterPro" id="IPR056396">
    <property type="entry name" value="HEAT_SCC3-SA"/>
</dbReference>
<feature type="region of interest" description="Disordered" evidence="2">
    <location>
        <begin position="589"/>
        <end position="614"/>
    </location>
</feature>
<dbReference type="AlphaFoldDB" id="D0P1K8"/>
<feature type="region of interest" description="Disordered" evidence="2">
    <location>
        <begin position="1013"/>
        <end position="1174"/>
    </location>
</feature>
<protein>
    <submittedName>
        <fullName evidence="4">Cohesin subunit, putative</fullName>
    </submittedName>
</protein>
<dbReference type="InterPro" id="IPR020839">
    <property type="entry name" value="SCD"/>
</dbReference>
<keyword evidence="1" id="KW-0175">Coiled coil</keyword>
<organism evidence="4 5">
    <name type="scientific">Phytophthora infestans (strain T30-4)</name>
    <name type="common">Potato late blight agent</name>
    <dbReference type="NCBI Taxonomy" id="403677"/>
    <lineage>
        <taxon>Eukaryota</taxon>
        <taxon>Sar</taxon>
        <taxon>Stramenopiles</taxon>
        <taxon>Oomycota</taxon>
        <taxon>Peronosporomycetes</taxon>
        <taxon>Peronosporales</taxon>
        <taxon>Peronosporaceae</taxon>
        <taxon>Phytophthora</taxon>
    </lineage>
</organism>
<keyword evidence="5" id="KW-1185">Reference proteome</keyword>
<dbReference type="GO" id="GO:0000785">
    <property type="term" value="C:chromatin"/>
    <property type="evidence" value="ECO:0007669"/>
    <property type="project" value="TreeGrafter"/>
</dbReference>
<evidence type="ECO:0000313" key="5">
    <source>
        <dbReference type="Proteomes" id="UP000006643"/>
    </source>
</evidence>
<dbReference type="InterPro" id="IPR016024">
    <property type="entry name" value="ARM-type_fold"/>
</dbReference>
<dbReference type="PROSITE" id="PS51425">
    <property type="entry name" value="SCD"/>
    <property type="match status" value="1"/>
</dbReference>
<dbReference type="InterPro" id="IPR011989">
    <property type="entry name" value="ARM-like"/>
</dbReference>
<feature type="region of interest" description="Disordered" evidence="2">
    <location>
        <begin position="1"/>
        <end position="104"/>
    </location>
</feature>
<dbReference type="Pfam" id="PF24571">
    <property type="entry name" value="HEAT_SCC3-SA"/>
    <property type="match status" value="1"/>
</dbReference>
<dbReference type="Proteomes" id="UP000006643">
    <property type="component" value="Unassembled WGS sequence"/>
</dbReference>
<feature type="compositionally biased region" description="Basic and acidic residues" evidence="2">
    <location>
        <begin position="1050"/>
        <end position="1062"/>
    </location>
</feature>
<dbReference type="GO" id="GO:0008278">
    <property type="term" value="C:cohesin complex"/>
    <property type="evidence" value="ECO:0007669"/>
    <property type="project" value="TreeGrafter"/>
</dbReference>
<feature type="coiled-coil region" evidence="1">
    <location>
        <begin position="541"/>
        <end position="572"/>
    </location>
</feature>
<dbReference type="GO" id="GO:0007062">
    <property type="term" value="P:sister chromatid cohesion"/>
    <property type="evidence" value="ECO:0007669"/>
    <property type="project" value="UniProtKB-ARBA"/>
</dbReference>
<proteinExistence type="predicted"/>
<feature type="domain" description="SCD" evidence="3">
    <location>
        <begin position="262"/>
        <end position="347"/>
    </location>
</feature>
<dbReference type="InterPro" id="IPR013721">
    <property type="entry name" value="STAG"/>
</dbReference>
<dbReference type="KEGG" id="pif:PITG_19728"/>
<evidence type="ECO:0000259" key="3">
    <source>
        <dbReference type="PROSITE" id="PS51425"/>
    </source>
</evidence>
<dbReference type="GO" id="GO:0003682">
    <property type="term" value="F:chromatin binding"/>
    <property type="evidence" value="ECO:0007669"/>
    <property type="project" value="TreeGrafter"/>
</dbReference>
<dbReference type="OMA" id="ASASIWN"/>
<dbReference type="Pfam" id="PF08514">
    <property type="entry name" value="STAG"/>
    <property type="match status" value="1"/>
</dbReference>
<evidence type="ECO:0000256" key="2">
    <source>
        <dbReference type="SAM" id="MobiDB-lite"/>
    </source>
</evidence>
<dbReference type="eggNOG" id="KOG2011">
    <property type="taxonomic scope" value="Eukaryota"/>
</dbReference>
<dbReference type="InterPro" id="IPR039662">
    <property type="entry name" value="Cohesin_Scc3/SA"/>
</dbReference>
<feature type="compositionally biased region" description="Basic residues" evidence="2">
    <location>
        <begin position="594"/>
        <end position="607"/>
    </location>
</feature>
<dbReference type="OrthoDB" id="498590at2759"/>
<feature type="compositionally biased region" description="Polar residues" evidence="2">
    <location>
        <begin position="67"/>
        <end position="78"/>
    </location>
</feature>
<feature type="compositionally biased region" description="Polar residues" evidence="2">
    <location>
        <begin position="1032"/>
        <end position="1041"/>
    </location>
</feature>
<dbReference type="GeneID" id="9463973"/>
<dbReference type="SUPFAM" id="SSF48371">
    <property type="entry name" value="ARM repeat"/>
    <property type="match status" value="1"/>
</dbReference>
<gene>
    <name evidence="4" type="ORF">PITG_19728</name>
</gene>
<evidence type="ECO:0000256" key="1">
    <source>
        <dbReference type="SAM" id="Coils"/>
    </source>
</evidence>
<dbReference type="InParanoid" id="D0P1K8"/>